<evidence type="ECO:0000259" key="1">
    <source>
        <dbReference type="Pfam" id="PF00144"/>
    </source>
</evidence>
<dbReference type="PANTHER" id="PTHR43283:SF3">
    <property type="entry name" value="BETA-LACTAMASE FAMILY PROTEIN (AFU_ORTHOLOGUE AFUA_5G07500)"/>
    <property type="match status" value="1"/>
</dbReference>
<comment type="caution">
    <text evidence="2">The sequence shown here is derived from an EMBL/GenBank/DDBJ whole genome shotgun (WGS) entry which is preliminary data.</text>
</comment>
<dbReference type="Gene3D" id="3.40.710.10">
    <property type="entry name" value="DD-peptidase/beta-lactamase superfamily"/>
    <property type="match status" value="1"/>
</dbReference>
<dbReference type="Proteomes" id="UP000254866">
    <property type="component" value="Unassembled WGS sequence"/>
</dbReference>
<dbReference type="Pfam" id="PF00144">
    <property type="entry name" value="Beta-lactamase"/>
    <property type="match status" value="1"/>
</dbReference>
<accession>A0A370TU58</accession>
<name>A0A370TU58_9HELO</name>
<proteinExistence type="predicted"/>
<dbReference type="SUPFAM" id="SSF56601">
    <property type="entry name" value="beta-lactamase/transpeptidase-like"/>
    <property type="match status" value="1"/>
</dbReference>
<dbReference type="OrthoDB" id="5946976at2759"/>
<dbReference type="PANTHER" id="PTHR43283">
    <property type="entry name" value="BETA-LACTAMASE-RELATED"/>
    <property type="match status" value="1"/>
</dbReference>
<dbReference type="RefSeq" id="XP_031871717.1">
    <property type="nucleotide sequence ID" value="XM_032012024.1"/>
</dbReference>
<dbReference type="STRING" id="2656787.A0A370TU58"/>
<reference evidence="2 3" key="1">
    <citation type="journal article" date="2018" name="IMA Fungus">
        <title>IMA Genome-F 9: Draft genome sequence of Annulohypoxylon stygium, Aspergillus mulundensis, Berkeleyomyces basicola (syn. Thielaviopsis basicola), Ceratocystis smalleyi, two Cercospora beticola strains, Coleophoma cylindrospora, Fusarium fracticaudum, Phialophora cf. hyalina, and Morchella septimelata.</title>
        <authorList>
            <person name="Wingfield B.D."/>
            <person name="Bills G.F."/>
            <person name="Dong Y."/>
            <person name="Huang W."/>
            <person name="Nel W.J."/>
            <person name="Swalarsk-Parry B.S."/>
            <person name="Vaghefi N."/>
            <person name="Wilken P.M."/>
            <person name="An Z."/>
            <person name="de Beer Z.W."/>
            <person name="De Vos L."/>
            <person name="Chen L."/>
            <person name="Duong T.A."/>
            <person name="Gao Y."/>
            <person name="Hammerbacher A."/>
            <person name="Kikkert J.R."/>
            <person name="Li Y."/>
            <person name="Li H."/>
            <person name="Li K."/>
            <person name="Li Q."/>
            <person name="Liu X."/>
            <person name="Ma X."/>
            <person name="Naidoo K."/>
            <person name="Pethybridge S.J."/>
            <person name="Sun J."/>
            <person name="Steenkamp E.T."/>
            <person name="van der Nest M.A."/>
            <person name="van Wyk S."/>
            <person name="Wingfield M.J."/>
            <person name="Xiong C."/>
            <person name="Yue Q."/>
            <person name="Zhang X."/>
        </authorList>
    </citation>
    <scope>NUCLEOTIDE SEQUENCE [LARGE SCALE GENOMIC DNA]</scope>
    <source>
        <strain evidence="2 3">BP 5553</strain>
    </source>
</reference>
<dbReference type="InterPro" id="IPR050789">
    <property type="entry name" value="Diverse_Enzym_Activities"/>
</dbReference>
<dbReference type="GeneID" id="43596250"/>
<evidence type="ECO:0000313" key="2">
    <source>
        <dbReference type="EMBL" id="RDL39061.1"/>
    </source>
</evidence>
<sequence>MNEDIFPDREQIPRLACHIPAVGEFQKTMIYSTWGYGLVTAAIERVTGKPFSVCVEQYIYQPLGMSRSTTNAPKVDNVVFKHWVGNYGVAHEFPWSLQRGWSDETGFGGAVGARSSIRELLIMYRSLLHAYNHQTNNKVDSTPGSPFKYACRLLYPHIGVGIASLEKQGYCLGTYRTQLPGNLSAASYNSILLQQKNSRQFGKTHAGRAIFHQIATFTGYNGLMLLDPLSQTAIVVLVNSLPLFDITDVLGRLLLGTILGEDDPTDYIGLANSVKDINMLLYDVYAAGLDKRKADVALSFPLKYYEGDYWNKDKIICYSVNVHGEDQIRVNVKGSSLTNYILHSWGGDLFCLPPDRERELSQSMWPFTSLKSRMFKFNCSKGRVLSFTWHHDITPGSAPETFTKNDQNSTAKL</sequence>
<dbReference type="AlphaFoldDB" id="A0A370TU58"/>
<evidence type="ECO:0000313" key="3">
    <source>
        <dbReference type="Proteomes" id="UP000254866"/>
    </source>
</evidence>
<organism evidence="2 3">
    <name type="scientific">Venustampulla echinocandica</name>
    <dbReference type="NCBI Taxonomy" id="2656787"/>
    <lineage>
        <taxon>Eukaryota</taxon>
        <taxon>Fungi</taxon>
        <taxon>Dikarya</taxon>
        <taxon>Ascomycota</taxon>
        <taxon>Pezizomycotina</taxon>
        <taxon>Leotiomycetes</taxon>
        <taxon>Helotiales</taxon>
        <taxon>Pleuroascaceae</taxon>
        <taxon>Venustampulla</taxon>
    </lineage>
</organism>
<gene>
    <name evidence="2" type="ORF">BP5553_03401</name>
</gene>
<dbReference type="InterPro" id="IPR012338">
    <property type="entry name" value="Beta-lactam/transpept-like"/>
</dbReference>
<dbReference type="InterPro" id="IPR001466">
    <property type="entry name" value="Beta-lactam-related"/>
</dbReference>
<feature type="domain" description="Beta-lactamase-related" evidence="1">
    <location>
        <begin position="7"/>
        <end position="242"/>
    </location>
</feature>
<keyword evidence="3" id="KW-1185">Reference proteome</keyword>
<protein>
    <submittedName>
        <fullName evidence="2">Beta-lactamase protein</fullName>
    </submittedName>
</protein>
<dbReference type="EMBL" id="NPIC01000002">
    <property type="protein sequence ID" value="RDL39061.1"/>
    <property type="molecule type" value="Genomic_DNA"/>
</dbReference>